<evidence type="ECO:0000313" key="1">
    <source>
        <dbReference type="EMBL" id="CAB4545489.1"/>
    </source>
</evidence>
<proteinExistence type="predicted"/>
<organism evidence="1">
    <name type="scientific">freshwater metagenome</name>
    <dbReference type="NCBI Taxonomy" id="449393"/>
    <lineage>
        <taxon>unclassified sequences</taxon>
        <taxon>metagenomes</taxon>
        <taxon>ecological metagenomes</taxon>
    </lineage>
</organism>
<accession>A0A6J6C4I1</accession>
<gene>
    <name evidence="1" type="ORF">UFOPK1425_00801</name>
</gene>
<dbReference type="EMBL" id="CAEZSJ010000146">
    <property type="protein sequence ID" value="CAB4545489.1"/>
    <property type="molecule type" value="Genomic_DNA"/>
</dbReference>
<sequence>MIRLIPEFAVPQDPTPIIPESVSISTMTNPTLPA</sequence>
<dbReference type="AlphaFoldDB" id="A0A6J6C4I1"/>
<name>A0A6J6C4I1_9ZZZZ</name>
<protein>
    <submittedName>
        <fullName evidence="1">Unannotated protein</fullName>
    </submittedName>
</protein>
<reference evidence="1" key="1">
    <citation type="submission" date="2020-05" db="EMBL/GenBank/DDBJ databases">
        <authorList>
            <person name="Chiriac C."/>
            <person name="Salcher M."/>
            <person name="Ghai R."/>
            <person name="Kavagutti S V."/>
        </authorList>
    </citation>
    <scope>NUCLEOTIDE SEQUENCE</scope>
</reference>